<keyword evidence="2 5" id="KW-0812">Transmembrane</keyword>
<comment type="caution">
    <text evidence="6">The sequence shown here is derived from an EMBL/GenBank/DDBJ whole genome shotgun (WGS) entry which is preliminary data.</text>
</comment>
<feature type="transmembrane region" description="Helical" evidence="5">
    <location>
        <begin position="44"/>
        <end position="61"/>
    </location>
</feature>
<keyword evidence="7" id="KW-1185">Reference proteome</keyword>
<dbReference type="EMBL" id="JAGPXB010000003">
    <property type="protein sequence ID" value="MBQ0907953.1"/>
    <property type="molecule type" value="Genomic_DNA"/>
</dbReference>
<dbReference type="Proteomes" id="UP000679008">
    <property type="component" value="Unassembled WGS sequence"/>
</dbReference>
<reference evidence="6 7" key="1">
    <citation type="submission" date="2021-04" db="EMBL/GenBank/DDBJ databases">
        <title>Description of novel Flavobacterium sp. F-328.</title>
        <authorList>
            <person name="Saticioglu I.B."/>
        </authorList>
    </citation>
    <scope>NUCLEOTIDE SEQUENCE [LARGE SCALE GENOMIC DNA]</scope>
    <source>
        <strain evidence="6 7">F-328</strain>
    </source>
</reference>
<evidence type="ECO:0000256" key="5">
    <source>
        <dbReference type="SAM" id="Phobius"/>
    </source>
</evidence>
<protein>
    <submittedName>
        <fullName evidence="6">DoxX family protein</fullName>
    </submittedName>
</protein>
<dbReference type="RefSeq" id="WP_210788456.1">
    <property type="nucleotide sequence ID" value="NZ_JAGPXB010000003.1"/>
</dbReference>
<accession>A0ABS5D1Q3</accession>
<proteinExistence type="predicted"/>
<evidence type="ECO:0000256" key="2">
    <source>
        <dbReference type="ARBA" id="ARBA00022692"/>
    </source>
</evidence>
<evidence type="ECO:0000313" key="7">
    <source>
        <dbReference type="Proteomes" id="UP000679008"/>
    </source>
</evidence>
<evidence type="ECO:0000256" key="4">
    <source>
        <dbReference type="ARBA" id="ARBA00023136"/>
    </source>
</evidence>
<feature type="transmembrane region" description="Helical" evidence="5">
    <location>
        <begin position="97"/>
        <end position="115"/>
    </location>
</feature>
<evidence type="ECO:0000313" key="6">
    <source>
        <dbReference type="EMBL" id="MBQ0907953.1"/>
    </source>
</evidence>
<evidence type="ECO:0000256" key="3">
    <source>
        <dbReference type="ARBA" id="ARBA00022989"/>
    </source>
</evidence>
<name>A0ABS5D1Q3_9FLAO</name>
<sequence>MKRDKIIFWTATSIIALFEGLMPALTSQTELAKEGIRHLGYPEYFGNALVVFKVLGVLALITPKIPKRIKEWAYAGFGFDFIFAAISHAALDGINGQTFFPFVALAILAVSYVYYHKLNPPEIK</sequence>
<gene>
    <name evidence="6" type="ORF">KBJ98_04480</name>
</gene>
<evidence type="ECO:0000256" key="1">
    <source>
        <dbReference type="ARBA" id="ARBA00004141"/>
    </source>
</evidence>
<feature type="transmembrane region" description="Helical" evidence="5">
    <location>
        <begin position="73"/>
        <end position="91"/>
    </location>
</feature>
<keyword evidence="3 5" id="KW-1133">Transmembrane helix</keyword>
<keyword evidence="4 5" id="KW-0472">Membrane</keyword>
<dbReference type="InterPro" id="IPR032808">
    <property type="entry name" value="DoxX"/>
</dbReference>
<organism evidence="6 7">
    <name type="scientific">Flavobacterium erciyesense</name>
    <dbReference type="NCBI Taxonomy" id="2825842"/>
    <lineage>
        <taxon>Bacteria</taxon>
        <taxon>Pseudomonadati</taxon>
        <taxon>Bacteroidota</taxon>
        <taxon>Flavobacteriia</taxon>
        <taxon>Flavobacteriales</taxon>
        <taxon>Flavobacteriaceae</taxon>
        <taxon>Flavobacterium</taxon>
    </lineage>
</organism>
<comment type="subcellular location">
    <subcellularLocation>
        <location evidence="1">Membrane</location>
        <topology evidence="1">Multi-pass membrane protein</topology>
    </subcellularLocation>
</comment>
<dbReference type="Pfam" id="PF13564">
    <property type="entry name" value="DoxX_2"/>
    <property type="match status" value="1"/>
</dbReference>